<proteinExistence type="predicted"/>
<feature type="region of interest" description="Disordered" evidence="1">
    <location>
        <begin position="1"/>
        <end position="171"/>
    </location>
</feature>
<protein>
    <submittedName>
        <fullName evidence="2">Uncharacterized protein</fullName>
    </submittedName>
</protein>
<dbReference type="EMBL" id="JBJJXI010000076">
    <property type="protein sequence ID" value="KAL3395912.1"/>
    <property type="molecule type" value="Genomic_DNA"/>
</dbReference>
<dbReference type="Proteomes" id="UP001627154">
    <property type="component" value="Unassembled WGS sequence"/>
</dbReference>
<keyword evidence="3" id="KW-1185">Reference proteome</keyword>
<organism evidence="2 3">
    <name type="scientific">Trichogramma kaykai</name>
    <dbReference type="NCBI Taxonomy" id="54128"/>
    <lineage>
        <taxon>Eukaryota</taxon>
        <taxon>Metazoa</taxon>
        <taxon>Ecdysozoa</taxon>
        <taxon>Arthropoda</taxon>
        <taxon>Hexapoda</taxon>
        <taxon>Insecta</taxon>
        <taxon>Pterygota</taxon>
        <taxon>Neoptera</taxon>
        <taxon>Endopterygota</taxon>
        <taxon>Hymenoptera</taxon>
        <taxon>Apocrita</taxon>
        <taxon>Proctotrupomorpha</taxon>
        <taxon>Chalcidoidea</taxon>
        <taxon>Trichogrammatidae</taxon>
        <taxon>Trichogramma</taxon>
    </lineage>
</organism>
<feature type="compositionally biased region" description="Low complexity" evidence="1">
    <location>
        <begin position="108"/>
        <end position="117"/>
    </location>
</feature>
<evidence type="ECO:0000313" key="3">
    <source>
        <dbReference type="Proteomes" id="UP001627154"/>
    </source>
</evidence>
<sequence length="448" mass="48654">MLSYMLPREEKEHQAAGYRPLSNGGASGNGSARYSLPNGGSSTGNGDSSHHHQVQISNGNNQRVTRTRSAGMFGRLDGDSYCGPARPGSAAPLLPRDREDESHEEDQQQQQQPQLQQSTRPKPKPSRPNGHLKPRAPPPPTHQQPHAQKHQQHQQQPQQQQQQQQQQKKCSIFAKDDSLHSIESDASTAGSERKAATKPCISAPKHANLKRVSFGSSKGSMVETLVYETPVQEEPEINHFNEQQQHHNGGRLLFPTANHQPILPVPDTDEGREKVRVSLLGAKPFPSTPGVLLLEPIGPPCDIMAATQVELLTAHTDHTVPTYHTQMSTDSGWDNPFRPDGDLSREADEIVELIKGGKPITPTPGQNAPALPGYDAADAAAGKNDIASTQRNGNAHSTPNKPSNQQPINEKTVAVEVSRVTAQGPGDASQIEHVTLKKKPKCQCCVLQ</sequence>
<accession>A0ABD2WSP1</accession>
<dbReference type="AlphaFoldDB" id="A0ABD2WSP1"/>
<evidence type="ECO:0000313" key="2">
    <source>
        <dbReference type="EMBL" id="KAL3395912.1"/>
    </source>
</evidence>
<reference evidence="2 3" key="1">
    <citation type="journal article" date="2024" name="bioRxiv">
        <title>A reference genome for Trichogramma kaykai: A tiny desert-dwelling parasitoid wasp with competing sex-ratio distorters.</title>
        <authorList>
            <person name="Culotta J."/>
            <person name="Lindsey A.R."/>
        </authorList>
    </citation>
    <scope>NUCLEOTIDE SEQUENCE [LARGE SCALE GENOMIC DNA]</scope>
    <source>
        <strain evidence="2 3">KSX58</strain>
    </source>
</reference>
<gene>
    <name evidence="2" type="ORF">TKK_010069</name>
</gene>
<feature type="compositionally biased region" description="Low complexity" evidence="1">
    <location>
        <begin position="153"/>
        <end position="167"/>
    </location>
</feature>
<feature type="region of interest" description="Disordered" evidence="1">
    <location>
        <begin position="388"/>
        <end position="408"/>
    </location>
</feature>
<comment type="caution">
    <text evidence="2">The sequence shown here is derived from an EMBL/GenBank/DDBJ whole genome shotgun (WGS) entry which is preliminary data.</text>
</comment>
<feature type="compositionally biased region" description="Polar residues" evidence="1">
    <location>
        <begin position="54"/>
        <end position="68"/>
    </location>
</feature>
<name>A0ABD2WSP1_9HYME</name>
<feature type="compositionally biased region" description="Basic residues" evidence="1">
    <location>
        <begin position="121"/>
        <end position="134"/>
    </location>
</feature>
<feature type="region of interest" description="Disordered" evidence="1">
    <location>
        <begin position="356"/>
        <end position="376"/>
    </location>
</feature>
<evidence type="ECO:0000256" key="1">
    <source>
        <dbReference type="SAM" id="MobiDB-lite"/>
    </source>
</evidence>